<evidence type="ECO:0000256" key="6">
    <source>
        <dbReference type="ARBA" id="ARBA00022692"/>
    </source>
</evidence>
<reference evidence="15" key="1">
    <citation type="submission" date="2020-08" db="EMBL/GenBank/DDBJ databases">
        <title>Genome public.</title>
        <authorList>
            <person name="Liu C."/>
            <person name="Sun Q."/>
        </authorList>
    </citation>
    <scope>NUCLEOTIDE SEQUENCE</scope>
    <source>
        <strain evidence="15">BX21</strain>
    </source>
</reference>
<comment type="similarity">
    <text evidence="3">Belongs to the peptidase M50B family.</text>
</comment>
<dbReference type="GO" id="GO:0005886">
    <property type="term" value="C:plasma membrane"/>
    <property type="evidence" value="ECO:0007669"/>
    <property type="project" value="UniProtKB-SubCell"/>
</dbReference>
<evidence type="ECO:0000256" key="11">
    <source>
        <dbReference type="ARBA" id="ARBA00023049"/>
    </source>
</evidence>
<feature type="transmembrane region" description="Helical" evidence="13">
    <location>
        <begin position="52"/>
        <end position="68"/>
    </location>
</feature>
<keyword evidence="16" id="KW-1185">Reference proteome</keyword>
<dbReference type="EMBL" id="JACRTG010000020">
    <property type="protein sequence ID" value="MBC8588403.1"/>
    <property type="molecule type" value="Genomic_DNA"/>
</dbReference>
<evidence type="ECO:0000256" key="4">
    <source>
        <dbReference type="ARBA" id="ARBA00022475"/>
    </source>
</evidence>
<evidence type="ECO:0000256" key="2">
    <source>
        <dbReference type="ARBA" id="ARBA00004651"/>
    </source>
</evidence>
<feature type="domain" description="Peptidase M50" evidence="14">
    <location>
        <begin position="117"/>
        <end position="176"/>
    </location>
</feature>
<evidence type="ECO:0000313" key="16">
    <source>
        <dbReference type="Proteomes" id="UP000601171"/>
    </source>
</evidence>
<proteinExistence type="inferred from homology"/>
<evidence type="ECO:0000313" key="15">
    <source>
        <dbReference type="EMBL" id="MBC8588403.1"/>
    </source>
</evidence>
<dbReference type="PANTHER" id="PTHR35864:SF1">
    <property type="entry name" value="ZINC METALLOPROTEASE YWHC-RELATED"/>
    <property type="match status" value="1"/>
</dbReference>
<gene>
    <name evidence="15" type="ORF">H8707_09130</name>
</gene>
<dbReference type="AlphaFoldDB" id="A0A926IL81"/>
<accession>A0A926IL81</accession>
<dbReference type="InterPro" id="IPR044537">
    <property type="entry name" value="Rip2-like"/>
</dbReference>
<dbReference type="InterPro" id="IPR008915">
    <property type="entry name" value="Peptidase_M50"/>
</dbReference>
<dbReference type="CDD" id="cd06158">
    <property type="entry name" value="S2P-M50_like_1"/>
    <property type="match status" value="1"/>
</dbReference>
<evidence type="ECO:0000256" key="1">
    <source>
        <dbReference type="ARBA" id="ARBA00001947"/>
    </source>
</evidence>
<evidence type="ECO:0000256" key="13">
    <source>
        <dbReference type="SAM" id="Phobius"/>
    </source>
</evidence>
<evidence type="ECO:0000256" key="9">
    <source>
        <dbReference type="ARBA" id="ARBA00022833"/>
    </source>
</evidence>
<evidence type="ECO:0000256" key="7">
    <source>
        <dbReference type="ARBA" id="ARBA00022723"/>
    </source>
</evidence>
<evidence type="ECO:0000256" key="5">
    <source>
        <dbReference type="ARBA" id="ARBA00022670"/>
    </source>
</evidence>
<feature type="transmembrane region" description="Helical" evidence="13">
    <location>
        <begin position="167"/>
        <end position="197"/>
    </location>
</feature>
<evidence type="ECO:0000259" key="14">
    <source>
        <dbReference type="Pfam" id="PF02163"/>
    </source>
</evidence>
<keyword evidence="12 13" id="KW-0472">Membrane</keyword>
<dbReference type="PANTHER" id="PTHR35864">
    <property type="entry name" value="ZINC METALLOPROTEASE MJ0611-RELATED"/>
    <property type="match status" value="1"/>
</dbReference>
<evidence type="ECO:0000256" key="12">
    <source>
        <dbReference type="ARBA" id="ARBA00023136"/>
    </source>
</evidence>
<name>A0A926IL81_9FIRM</name>
<evidence type="ECO:0000256" key="10">
    <source>
        <dbReference type="ARBA" id="ARBA00022989"/>
    </source>
</evidence>
<dbReference type="Pfam" id="PF02163">
    <property type="entry name" value="Peptidase_M50"/>
    <property type="match status" value="1"/>
</dbReference>
<dbReference type="GO" id="GO:0006508">
    <property type="term" value="P:proteolysis"/>
    <property type="evidence" value="ECO:0007669"/>
    <property type="project" value="UniProtKB-KW"/>
</dbReference>
<feature type="transmembrane region" description="Helical" evidence="13">
    <location>
        <begin position="117"/>
        <end position="138"/>
    </location>
</feature>
<keyword evidence="5 15" id="KW-0645">Protease</keyword>
<comment type="caution">
    <text evidence="15">The sequence shown here is derived from an EMBL/GenBank/DDBJ whole genome shotgun (WGS) entry which is preliminary data.</text>
</comment>
<keyword evidence="7" id="KW-0479">Metal-binding</keyword>
<keyword evidence="10 13" id="KW-1133">Transmembrane helix</keyword>
<keyword evidence="11" id="KW-0482">Metalloprotease</keyword>
<keyword evidence="9" id="KW-0862">Zinc</keyword>
<protein>
    <submittedName>
        <fullName evidence="15">Site-2 protease family protein</fullName>
    </submittedName>
</protein>
<keyword evidence="4" id="KW-1003">Cell membrane</keyword>
<dbReference type="GO" id="GO:0046872">
    <property type="term" value="F:metal ion binding"/>
    <property type="evidence" value="ECO:0007669"/>
    <property type="project" value="UniProtKB-KW"/>
</dbReference>
<comment type="cofactor">
    <cofactor evidence="1">
        <name>Zn(2+)</name>
        <dbReference type="ChEBI" id="CHEBI:29105"/>
    </cofactor>
</comment>
<keyword evidence="8" id="KW-0378">Hydrolase</keyword>
<feature type="transmembrane region" description="Helical" evidence="13">
    <location>
        <begin position="88"/>
        <end position="111"/>
    </location>
</feature>
<evidence type="ECO:0000256" key="3">
    <source>
        <dbReference type="ARBA" id="ARBA00007931"/>
    </source>
</evidence>
<dbReference type="InterPro" id="IPR052348">
    <property type="entry name" value="Metallopeptidase_M50B"/>
</dbReference>
<dbReference type="GO" id="GO:0008237">
    <property type="term" value="F:metallopeptidase activity"/>
    <property type="evidence" value="ECO:0007669"/>
    <property type="project" value="UniProtKB-KW"/>
</dbReference>
<dbReference type="Proteomes" id="UP000601171">
    <property type="component" value="Unassembled WGS sequence"/>
</dbReference>
<organism evidence="15 16">
    <name type="scientific">Paratissierella segnis</name>
    <dbReference type="NCBI Taxonomy" id="2763679"/>
    <lineage>
        <taxon>Bacteria</taxon>
        <taxon>Bacillati</taxon>
        <taxon>Bacillota</taxon>
        <taxon>Tissierellia</taxon>
        <taxon>Tissierellales</taxon>
        <taxon>Tissierellaceae</taxon>
        <taxon>Paratissierella</taxon>
    </lineage>
</organism>
<sequence length="201" mass="22844">MKGRVAMDILLSLPGLFVAIIFHELAHGYTAYKLGDNTAKDAGRLTINPLKHIDPIGFIFMLVFKFGWAKPVPINPNNFKKRKRDTILVSIAGPLINFIIAIIMGFVITLIPIKNSIVFQIILTTLWYNIMLGTFNLLPFPPLDGSKIVASLLPVKYEFYFYKYEKYFYIILLILIATDLINKLLGPIINFVLNILIRVIT</sequence>
<keyword evidence="6 13" id="KW-0812">Transmembrane</keyword>
<evidence type="ECO:0000256" key="8">
    <source>
        <dbReference type="ARBA" id="ARBA00022801"/>
    </source>
</evidence>
<comment type="subcellular location">
    <subcellularLocation>
        <location evidence="2">Cell membrane</location>
        <topology evidence="2">Multi-pass membrane protein</topology>
    </subcellularLocation>
</comment>